<evidence type="ECO:0000256" key="12">
    <source>
        <dbReference type="ARBA" id="ARBA00033413"/>
    </source>
</evidence>
<dbReference type="SUPFAM" id="SSF55083">
    <property type="entry name" value="6-hydroxymethyl-7,8-dihydropterin pyrophosphokinase, HPPK"/>
    <property type="match status" value="1"/>
</dbReference>
<evidence type="ECO:0000256" key="3">
    <source>
        <dbReference type="ARBA" id="ARBA00013253"/>
    </source>
</evidence>
<keyword evidence="6" id="KW-0547">Nucleotide-binding</keyword>
<keyword evidence="9" id="KW-0289">Folate biosynthesis</keyword>
<dbReference type="InterPro" id="IPR035907">
    <property type="entry name" value="Hppk_sf"/>
</dbReference>
<dbReference type="Proteomes" id="UP001141933">
    <property type="component" value="Unassembled WGS sequence"/>
</dbReference>
<dbReference type="RefSeq" id="WP_178265854.1">
    <property type="nucleotide sequence ID" value="NZ_JAPZVM010000001.1"/>
</dbReference>
<dbReference type="PANTHER" id="PTHR43071:SF1">
    <property type="entry name" value="2-AMINO-4-HYDROXY-6-HYDROXYMETHYLDIHYDROPTERIDINE PYROPHOSPHOKINASE"/>
    <property type="match status" value="1"/>
</dbReference>
<evidence type="ECO:0000256" key="8">
    <source>
        <dbReference type="ARBA" id="ARBA00022840"/>
    </source>
</evidence>
<evidence type="ECO:0000256" key="11">
    <source>
        <dbReference type="ARBA" id="ARBA00029766"/>
    </source>
</evidence>
<keyword evidence="15" id="KW-1185">Reference proteome</keyword>
<evidence type="ECO:0000259" key="13">
    <source>
        <dbReference type="Pfam" id="PF01288"/>
    </source>
</evidence>
<organism evidence="14 15">
    <name type="scientific">Phocaeicola acetigenes</name>
    <dbReference type="NCBI Taxonomy" id="3016083"/>
    <lineage>
        <taxon>Bacteria</taxon>
        <taxon>Pseudomonadati</taxon>
        <taxon>Bacteroidota</taxon>
        <taxon>Bacteroidia</taxon>
        <taxon>Bacteroidales</taxon>
        <taxon>Bacteroidaceae</taxon>
        <taxon>Phocaeicola</taxon>
    </lineage>
</organism>
<dbReference type="PANTHER" id="PTHR43071">
    <property type="entry name" value="2-AMINO-4-HYDROXY-6-HYDROXYMETHYLDIHYDROPTERIDINE PYROPHOSPHOKINASE"/>
    <property type="match status" value="1"/>
</dbReference>
<protein>
    <recommendedName>
        <fullName evidence="4">2-amino-4-hydroxy-6-hydroxymethyldihydropteridine pyrophosphokinase</fullName>
        <ecNumber evidence="3">2.7.6.3</ecNumber>
    </recommendedName>
    <alternativeName>
        <fullName evidence="11">6-hydroxymethyl-7,8-dihydropterin pyrophosphokinase</fullName>
    </alternativeName>
    <alternativeName>
        <fullName evidence="12">7,8-dihydro-6-hydroxymethylpterin-pyrophosphokinase</fullName>
    </alternativeName>
</protein>
<comment type="similarity">
    <text evidence="2">Belongs to the HPPK family.</text>
</comment>
<dbReference type="Pfam" id="PF01288">
    <property type="entry name" value="HPPK"/>
    <property type="match status" value="1"/>
</dbReference>
<evidence type="ECO:0000256" key="7">
    <source>
        <dbReference type="ARBA" id="ARBA00022777"/>
    </source>
</evidence>
<keyword evidence="5" id="KW-0808">Transferase</keyword>
<evidence type="ECO:0000313" key="15">
    <source>
        <dbReference type="Proteomes" id="UP001141933"/>
    </source>
</evidence>
<dbReference type="EC" id="2.7.6.3" evidence="3"/>
<comment type="pathway">
    <text evidence="1">Cofactor biosynthesis; tetrahydrofolate biosynthesis; 2-amino-4-hydroxy-6-hydroxymethyl-7,8-dihydropteridine diphosphate from 7,8-dihydroneopterin triphosphate: step 4/4.</text>
</comment>
<keyword evidence="8" id="KW-0067">ATP-binding</keyword>
<dbReference type="InterPro" id="IPR000550">
    <property type="entry name" value="Hppk"/>
</dbReference>
<evidence type="ECO:0000256" key="2">
    <source>
        <dbReference type="ARBA" id="ARBA00005810"/>
    </source>
</evidence>
<dbReference type="EMBL" id="JAPZVM010000001">
    <property type="protein sequence ID" value="MCZ8371545.1"/>
    <property type="molecule type" value="Genomic_DNA"/>
</dbReference>
<evidence type="ECO:0000256" key="10">
    <source>
        <dbReference type="ARBA" id="ARBA00029409"/>
    </source>
</evidence>
<evidence type="ECO:0000256" key="1">
    <source>
        <dbReference type="ARBA" id="ARBA00005051"/>
    </source>
</evidence>
<comment type="caution">
    <text evidence="14">The sequence shown here is derived from an EMBL/GenBank/DDBJ whole genome shotgun (WGS) entry which is preliminary data.</text>
</comment>
<dbReference type="Gene3D" id="3.30.70.560">
    <property type="entry name" value="7,8-Dihydro-6-hydroxymethylpterin-pyrophosphokinase HPPK"/>
    <property type="match status" value="1"/>
</dbReference>
<comment type="function">
    <text evidence="10">Catalyzes the transfer of pyrophosphate from adenosine triphosphate (ATP) to 6-hydroxymethyl-7,8-dihydropterin, an enzymatic step in folate biosynthesis pathway.</text>
</comment>
<evidence type="ECO:0000256" key="9">
    <source>
        <dbReference type="ARBA" id="ARBA00022909"/>
    </source>
</evidence>
<reference evidence="14" key="1">
    <citation type="submission" date="2022-12" db="EMBL/GenBank/DDBJ databases">
        <title>Phocaeicola acetigenes sp. nov., isolated feces from a healthy human.</title>
        <authorList>
            <person name="Do H."/>
            <person name="Ha Y.B."/>
            <person name="Kim J.-S."/>
            <person name="Suh M.K."/>
            <person name="Kim H.S."/>
            <person name="Lee J.-S."/>
        </authorList>
    </citation>
    <scope>NUCLEOTIDE SEQUENCE</scope>
    <source>
        <strain evidence="14">KGMB11183</strain>
    </source>
</reference>
<sequence length="126" mass="13926">MNQHHRCLICLGSNHNGVAHLKSAEQELEKISSGIHWGNAVETAAEDTASSGSYLNRAALMNTTLNKEKLIEEFKKIESRHGRTATGKQQGIVPLDIDLLTYDDEIVKPADLKKSYVQQALQSVVQ</sequence>
<evidence type="ECO:0000256" key="4">
    <source>
        <dbReference type="ARBA" id="ARBA00016218"/>
    </source>
</evidence>
<evidence type="ECO:0000313" key="14">
    <source>
        <dbReference type="EMBL" id="MCZ8371545.1"/>
    </source>
</evidence>
<keyword evidence="7" id="KW-0418">Kinase</keyword>
<proteinExistence type="inferred from homology"/>
<evidence type="ECO:0000256" key="6">
    <source>
        <dbReference type="ARBA" id="ARBA00022741"/>
    </source>
</evidence>
<feature type="domain" description="7,8-dihydro-6-hydroxymethylpterin-pyrophosphokinase" evidence="13">
    <location>
        <begin position="9"/>
        <end position="124"/>
    </location>
</feature>
<gene>
    <name evidence="14" type="ORF">O6P32_02345</name>
</gene>
<name>A0ABT4PER6_9BACT</name>
<evidence type="ECO:0000256" key="5">
    <source>
        <dbReference type="ARBA" id="ARBA00022679"/>
    </source>
</evidence>
<accession>A0ABT4PER6</accession>